<dbReference type="Proteomes" id="UP001596084">
    <property type="component" value="Unassembled WGS sequence"/>
</dbReference>
<evidence type="ECO:0000256" key="1">
    <source>
        <dbReference type="SAM" id="MobiDB-lite"/>
    </source>
</evidence>
<dbReference type="PROSITE" id="PS51257">
    <property type="entry name" value="PROKAR_LIPOPROTEIN"/>
    <property type="match status" value="1"/>
</dbReference>
<reference evidence="3" key="1">
    <citation type="journal article" date="2019" name="Int. J. Syst. Evol. Microbiol.">
        <title>The Global Catalogue of Microorganisms (GCM) 10K type strain sequencing project: providing services to taxonomists for standard genome sequencing and annotation.</title>
        <authorList>
            <consortium name="The Broad Institute Genomics Platform"/>
            <consortium name="The Broad Institute Genome Sequencing Center for Infectious Disease"/>
            <person name="Wu L."/>
            <person name="Ma J."/>
        </authorList>
    </citation>
    <scope>NUCLEOTIDE SEQUENCE [LARGE SCALE GENOMIC DNA]</scope>
    <source>
        <strain evidence="3">CGMCC 4.7277</strain>
    </source>
</reference>
<comment type="caution">
    <text evidence="2">The sequence shown here is derived from an EMBL/GenBank/DDBJ whole genome shotgun (WGS) entry which is preliminary data.</text>
</comment>
<keyword evidence="3" id="KW-1185">Reference proteome</keyword>
<proteinExistence type="predicted"/>
<name>A0ABW0QEX6_9BURK</name>
<organism evidence="2 3">
    <name type="scientific">Polaromonas jejuensis</name>
    <dbReference type="NCBI Taxonomy" id="457502"/>
    <lineage>
        <taxon>Bacteria</taxon>
        <taxon>Pseudomonadati</taxon>
        <taxon>Pseudomonadota</taxon>
        <taxon>Betaproteobacteria</taxon>
        <taxon>Burkholderiales</taxon>
        <taxon>Comamonadaceae</taxon>
        <taxon>Polaromonas</taxon>
    </lineage>
</organism>
<dbReference type="RefSeq" id="WP_281178580.1">
    <property type="nucleotide sequence ID" value="NZ_JBHSMX010000065.1"/>
</dbReference>
<accession>A0ABW0QEX6</accession>
<feature type="region of interest" description="Disordered" evidence="1">
    <location>
        <begin position="22"/>
        <end position="44"/>
    </location>
</feature>
<protein>
    <recommendedName>
        <fullName evidence="4">Lipoprotein</fullName>
    </recommendedName>
</protein>
<gene>
    <name evidence="2" type="ORF">ACFPP7_21730</name>
</gene>
<sequence length="44" mass="4420">MSKLARIALVIVVLISAGCSSMGMSGSAATSNHTTSDSFFPGSE</sequence>
<feature type="compositionally biased region" description="Low complexity" evidence="1">
    <location>
        <begin position="22"/>
        <end position="31"/>
    </location>
</feature>
<evidence type="ECO:0000313" key="3">
    <source>
        <dbReference type="Proteomes" id="UP001596084"/>
    </source>
</evidence>
<dbReference type="EMBL" id="JBHSMX010000065">
    <property type="protein sequence ID" value="MFC5523514.1"/>
    <property type="molecule type" value="Genomic_DNA"/>
</dbReference>
<evidence type="ECO:0000313" key="2">
    <source>
        <dbReference type="EMBL" id="MFC5523514.1"/>
    </source>
</evidence>
<evidence type="ECO:0008006" key="4">
    <source>
        <dbReference type="Google" id="ProtNLM"/>
    </source>
</evidence>